<gene>
    <name evidence="4" type="ORF">METZ01_LOCUS271439</name>
</gene>
<dbReference type="EMBL" id="UINC01077967">
    <property type="protein sequence ID" value="SVC18585.1"/>
    <property type="molecule type" value="Genomic_DNA"/>
</dbReference>
<evidence type="ECO:0000256" key="2">
    <source>
        <dbReference type="ARBA" id="ARBA00029460"/>
    </source>
</evidence>
<dbReference type="PANTHER" id="PTHR32319:SF0">
    <property type="entry name" value="BACTERIAL HEMOLYSIN-LIKE PROTEIN"/>
    <property type="match status" value="1"/>
</dbReference>
<dbReference type="PROSITE" id="PS50889">
    <property type="entry name" value="S4"/>
    <property type="match status" value="1"/>
</dbReference>
<dbReference type="CDD" id="cd02440">
    <property type="entry name" value="AdoMet_MTases"/>
    <property type="match status" value="1"/>
</dbReference>
<comment type="similarity">
    <text evidence="2">Belongs to the TlyA family.</text>
</comment>
<keyword evidence="1" id="KW-0694">RNA-binding</keyword>
<dbReference type="Gene3D" id="3.40.50.150">
    <property type="entry name" value="Vaccinia Virus protein VP39"/>
    <property type="match status" value="1"/>
</dbReference>
<dbReference type="GO" id="GO:0032259">
    <property type="term" value="P:methylation"/>
    <property type="evidence" value="ECO:0007669"/>
    <property type="project" value="InterPro"/>
</dbReference>
<dbReference type="AlphaFoldDB" id="A0A382K430"/>
<feature type="non-terminal residue" evidence="4">
    <location>
        <position position="219"/>
    </location>
</feature>
<dbReference type="NCBIfam" id="TIGR00478">
    <property type="entry name" value="tly"/>
    <property type="match status" value="1"/>
</dbReference>
<name>A0A382K430_9ZZZZ</name>
<evidence type="ECO:0000313" key="4">
    <source>
        <dbReference type="EMBL" id="SVC18585.1"/>
    </source>
</evidence>
<proteinExistence type="inferred from homology"/>
<dbReference type="Pfam" id="PF01728">
    <property type="entry name" value="FtsJ"/>
    <property type="match status" value="1"/>
</dbReference>
<dbReference type="InterPro" id="IPR002942">
    <property type="entry name" value="S4_RNA-bd"/>
</dbReference>
<dbReference type="SUPFAM" id="SSF53335">
    <property type="entry name" value="S-adenosyl-L-methionine-dependent methyltransferases"/>
    <property type="match status" value="1"/>
</dbReference>
<dbReference type="GO" id="GO:0003723">
    <property type="term" value="F:RNA binding"/>
    <property type="evidence" value="ECO:0007669"/>
    <property type="project" value="UniProtKB-KW"/>
</dbReference>
<reference evidence="4" key="1">
    <citation type="submission" date="2018-05" db="EMBL/GenBank/DDBJ databases">
        <authorList>
            <person name="Lanie J.A."/>
            <person name="Ng W.-L."/>
            <person name="Kazmierczak K.M."/>
            <person name="Andrzejewski T.M."/>
            <person name="Davidsen T.M."/>
            <person name="Wayne K.J."/>
            <person name="Tettelin H."/>
            <person name="Glass J.I."/>
            <person name="Rusch D."/>
            <person name="Podicherti R."/>
            <person name="Tsui H.-C.T."/>
            <person name="Winkler M.E."/>
        </authorList>
    </citation>
    <scope>NUCLEOTIDE SEQUENCE</scope>
</reference>
<sequence length="219" mass="23687">MEENELMPKPAKPMRLDLALVDRGLCESREKAKRAVMAGQALVNGQRAAKASDKVKPSDELTLVATDKFVSRGGYKLEHALETFCVDVAGLRAIDLGASTGGFTDCLLQRGAASVAVVDVGQGQLAWTLRNDERVLVMERTNARHLTPASFPQPFAPFDLVVIDCSFISLRQILPAAVDLLPPGGRVVALVKPQFEAGKAEADKGHGVIRDPRVHRRVL</sequence>
<dbReference type="SUPFAM" id="SSF55174">
    <property type="entry name" value="Alpha-L RNA-binding motif"/>
    <property type="match status" value="1"/>
</dbReference>
<dbReference type="Gene3D" id="3.10.290.10">
    <property type="entry name" value="RNA-binding S4 domain"/>
    <property type="match status" value="1"/>
</dbReference>
<dbReference type="InterPro" id="IPR004538">
    <property type="entry name" value="Hemolysin_A/TlyA"/>
</dbReference>
<dbReference type="InterPro" id="IPR002877">
    <property type="entry name" value="RNA_MeTrfase_FtsJ_dom"/>
</dbReference>
<organism evidence="4">
    <name type="scientific">marine metagenome</name>
    <dbReference type="NCBI Taxonomy" id="408172"/>
    <lineage>
        <taxon>unclassified sequences</taxon>
        <taxon>metagenomes</taxon>
        <taxon>ecological metagenomes</taxon>
    </lineage>
</organism>
<dbReference type="InterPro" id="IPR047048">
    <property type="entry name" value="TlyA"/>
</dbReference>
<dbReference type="CDD" id="cd00165">
    <property type="entry name" value="S4"/>
    <property type="match status" value="1"/>
</dbReference>
<dbReference type="InterPro" id="IPR029063">
    <property type="entry name" value="SAM-dependent_MTases_sf"/>
</dbReference>
<feature type="domain" description="RNA-binding S4" evidence="3">
    <location>
        <begin position="14"/>
        <end position="78"/>
    </location>
</feature>
<dbReference type="PIRSF" id="PIRSF005578">
    <property type="entry name" value="TlyA"/>
    <property type="match status" value="1"/>
</dbReference>
<dbReference type="GO" id="GO:0008168">
    <property type="term" value="F:methyltransferase activity"/>
    <property type="evidence" value="ECO:0007669"/>
    <property type="project" value="InterPro"/>
</dbReference>
<evidence type="ECO:0000259" key="3">
    <source>
        <dbReference type="SMART" id="SM00363"/>
    </source>
</evidence>
<dbReference type="InterPro" id="IPR036986">
    <property type="entry name" value="S4_RNA-bd_sf"/>
</dbReference>
<dbReference type="PANTHER" id="PTHR32319">
    <property type="entry name" value="BACTERIAL HEMOLYSIN-LIKE PROTEIN"/>
    <property type="match status" value="1"/>
</dbReference>
<protein>
    <recommendedName>
        <fullName evidence="3">RNA-binding S4 domain-containing protein</fullName>
    </recommendedName>
</protein>
<evidence type="ECO:0000256" key="1">
    <source>
        <dbReference type="ARBA" id="ARBA00022884"/>
    </source>
</evidence>
<dbReference type="SMART" id="SM00363">
    <property type="entry name" value="S4"/>
    <property type="match status" value="1"/>
</dbReference>
<dbReference type="Pfam" id="PF01479">
    <property type="entry name" value="S4"/>
    <property type="match status" value="1"/>
</dbReference>
<accession>A0A382K430</accession>